<evidence type="ECO:0000256" key="6">
    <source>
        <dbReference type="SAM" id="MobiDB-lite"/>
    </source>
</evidence>
<dbReference type="InterPro" id="IPR005829">
    <property type="entry name" value="Sugar_transporter_CS"/>
</dbReference>
<dbReference type="Pfam" id="PF07690">
    <property type="entry name" value="MFS_1"/>
    <property type="match status" value="1"/>
</dbReference>
<evidence type="ECO:0000256" key="4">
    <source>
        <dbReference type="ARBA" id="ARBA00022989"/>
    </source>
</evidence>
<reference evidence="10" key="1">
    <citation type="submission" date="2016-03" db="EMBL/GenBank/DDBJ databases">
        <authorList>
            <person name="Guldener U."/>
        </authorList>
    </citation>
    <scope>NUCLEOTIDE SEQUENCE [LARGE SCALE GENOMIC DNA]</scope>
    <source>
        <strain evidence="10">04CH-RAC-A.6.1</strain>
    </source>
</reference>
<dbReference type="PROSITE" id="PS00216">
    <property type="entry name" value="SUGAR_TRANSPORT_1"/>
    <property type="match status" value="1"/>
</dbReference>
<evidence type="ECO:0000313" key="9">
    <source>
        <dbReference type="EMBL" id="CZS94866.1"/>
    </source>
</evidence>
<feature type="transmembrane region" description="Helical" evidence="7">
    <location>
        <begin position="121"/>
        <end position="145"/>
    </location>
</feature>
<comment type="similarity">
    <text evidence="2">Belongs to the major facilitator superfamily.</text>
</comment>
<feature type="transmembrane region" description="Helical" evidence="7">
    <location>
        <begin position="473"/>
        <end position="494"/>
    </location>
</feature>
<dbReference type="EMBL" id="FJUX01000020">
    <property type="protein sequence ID" value="CZS94866.1"/>
    <property type="molecule type" value="Genomic_DNA"/>
</dbReference>
<feature type="transmembrane region" description="Helical" evidence="7">
    <location>
        <begin position="157"/>
        <end position="177"/>
    </location>
</feature>
<dbReference type="AlphaFoldDB" id="A0A1E1K9W1"/>
<feature type="transmembrane region" description="Helical" evidence="7">
    <location>
        <begin position="442"/>
        <end position="467"/>
    </location>
</feature>
<dbReference type="GO" id="GO:0005886">
    <property type="term" value="C:plasma membrane"/>
    <property type="evidence" value="ECO:0007669"/>
    <property type="project" value="TreeGrafter"/>
</dbReference>
<feature type="transmembrane region" description="Helical" evidence="7">
    <location>
        <begin position="531"/>
        <end position="553"/>
    </location>
</feature>
<feature type="transmembrane region" description="Helical" evidence="7">
    <location>
        <begin position="189"/>
        <end position="206"/>
    </location>
</feature>
<dbReference type="Proteomes" id="UP000178912">
    <property type="component" value="Unassembled WGS sequence"/>
</dbReference>
<evidence type="ECO:0000259" key="8">
    <source>
        <dbReference type="PROSITE" id="PS50850"/>
    </source>
</evidence>
<comment type="subcellular location">
    <subcellularLocation>
        <location evidence="1">Membrane</location>
        <topology evidence="1">Multi-pass membrane protein</topology>
    </subcellularLocation>
</comment>
<dbReference type="GO" id="GO:0022857">
    <property type="term" value="F:transmembrane transporter activity"/>
    <property type="evidence" value="ECO:0007669"/>
    <property type="project" value="InterPro"/>
</dbReference>
<feature type="compositionally biased region" description="Basic and acidic residues" evidence="6">
    <location>
        <begin position="1"/>
        <end position="10"/>
    </location>
</feature>
<gene>
    <name evidence="9" type="ORF">RAG0_04700</name>
</gene>
<keyword evidence="5 7" id="KW-0472">Membrane</keyword>
<evidence type="ECO:0000256" key="2">
    <source>
        <dbReference type="ARBA" id="ARBA00008335"/>
    </source>
</evidence>
<dbReference type="SUPFAM" id="SSF103473">
    <property type="entry name" value="MFS general substrate transporter"/>
    <property type="match status" value="1"/>
</dbReference>
<accession>A0A1E1K9W1</accession>
<dbReference type="Gene3D" id="1.20.1250.20">
    <property type="entry name" value="MFS general substrate transporter like domains"/>
    <property type="match status" value="1"/>
</dbReference>
<dbReference type="PANTHER" id="PTHR23502:SF7">
    <property type="entry name" value="DRUG_PROTON ANTIPORTER YHK8-RELATED"/>
    <property type="match status" value="1"/>
</dbReference>
<dbReference type="PROSITE" id="PS50850">
    <property type="entry name" value="MFS"/>
    <property type="match status" value="1"/>
</dbReference>
<proteinExistence type="inferred from homology"/>
<feature type="transmembrane region" description="Helical" evidence="7">
    <location>
        <begin position="248"/>
        <end position="269"/>
    </location>
</feature>
<dbReference type="GO" id="GO:0042908">
    <property type="term" value="P:xenobiotic transport"/>
    <property type="evidence" value="ECO:0007669"/>
    <property type="project" value="UniProtKB-ARBA"/>
</dbReference>
<feature type="region of interest" description="Disordered" evidence="6">
    <location>
        <begin position="1"/>
        <end position="93"/>
    </location>
</feature>
<dbReference type="CDD" id="cd17323">
    <property type="entry name" value="MFS_Tpo1_MDR_like"/>
    <property type="match status" value="1"/>
</dbReference>
<dbReference type="FunFam" id="1.20.1720.10:FF:000063">
    <property type="entry name" value="MFS multidrug transporter, putative (AFU_orthologue AFUA_2G05840)"/>
    <property type="match status" value="1"/>
</dbReference>
<evidence type="ECO:0000256" key="3">
    <source>
        <dbReference type="ARBA" id="ARBA00022692"/>
    </source>
</evidence>
<feature type="compositionally biased region" description="Polar residues" evidence="6">
    <location>
        <begin position="46"/>
        <end position="66"/>
    </location>
</feature>
<protein>
    <submittedName>
        <fullName evidence="9">Probable benomyl/methotrexate resistance protein</fullName>
    </submittedName>
</protein>
<evidence type="ECO:0000256" key="7">
    <source>
        <dbReference type="SAM" id="Phobius"/>
    </source>
</evidence>
<evidence type="ECO:0000256" key="1">
    <source>
        <dbReference type="ARBA" id="ARBA00004141"/>
    </source>
</evidence>
<dbReference type="InterPro" id="IPR036259">
    <property type="entry name" value="MFS_trans_sf"/>
</dbReference>
<dbReference type="InterPro" id="IPR020846">
    <property type="entry name" value="MFS_dom"/>
</dbReference>
<feature type="transmembrane region" description="Helical" evidence="7">
    <location>
        <begin position="275"/>
        <end position="297"/>
    </location>
</feature>
<name>A0A1E1K9W1_9HELO</name>
<feature type="transmembrane region" description="Helical" evidence="7">
    <location>
        <begin position="353"/>
        <end position="379"/>
    </location>
</feature>
<organism evidence="9 10">
    <name type="scientific">Rhynchosporium agropyri</name>
    <dbReference type="NCBI Taxonomy" id="914238"/>
    <lineage>
        <taxon>Eukaryota</taxon>
        <taxon>Fungi</taxon>
        <taxon>Dikarya</taxon>
        <taxon>Ascomycota</taxon>
        <taxon>Pezizomycotina</taxon>
        <taxon>Leotiomycetes</taxon>
        <taxon>Helotiales</taxon>
        <taxon>Ploettnerulaceae</taxon>
        <taxon>Rhynchosporium</taxon>
    </lineage>
</organism>
<sequence length="566" mass="62675">MAEASEKTVIEKNVSGERSPTDESCYDLPPTKEFEPIGGSGEAASSRPNTLGRNRTGGSVWSNISRTRTHNGYGCDENGNEEGSGQDAERGVEEKDPFEVVWDGGDMDPLNPRSMSKGRKWLVVIIVSLSSLCVTCTSSIYTLTYGQITEEFHCSRIVATLGLSFFIMGLGLGPMLLGPLSEFYGRRPIYWVSFTMFLIWIIPSAVAKNIQTMLVARFFDGLSGSAFLSVAGGTVGDMFNREQLQLPMLIYTASPFVGPSLGPLIGGFINQYIDWRWTFYVLLIWSGANLGMIMLFVPETYHPILLRNKARKLRQETGDEKWKSSMERNNKSIPKTIALSLQRPFQLLFLEPMVLNLCLFSAILLGILYLFFGAFPLVFTGNHGFSLSQVGLSFLGIFVGMVLAATTDPIWHKNYARLIRQREERTGEVGGSEPEYRLPPSICGAVLVPSGLFMFAWTTYSSVHWIVPIIESTIFGMGTLLVFSGIFTFLVDAYPLYAASSLAANSFARSSFAAAFPLFGIQMYHTLGDQWATSLLAFLTLAMAPFPYIFFVYGKRIRGTSRFATA</sequence>
<feature type="transmembrane region" description="Helical" evidence="7">
    <location>
        <begin position="391"/>
        <end position="411"/>
    </location>
</feature>
<dbReference type="PANTHER" id="PTHR23502">
    <property type="entry name" value="MAJOR FACILITATOR SUPERFAMILY"/>
    <property type="match status" value="1"/>
</dbReference>
<dbReference type="OrthoDB" id="3561359at2759"/>
<feature type="transmembrane region" description="Helical" evidence="7">
    <location>
        <begin position="218"/>
        <end position="236"/>
    </location>
</feature>
<dbReference type="FunFam" id="1.20.1250.20:FF:000082">
    <property type="entry name" value="MFS multidrug transporter, putative"/>
    <property type="match status" value="1"/>
</dbReference>
<evidence type="ECO:0000256" key="5">
    <source>
        <dbReference type="ARBA" id="ARBA00023136"/>
    </source>
</evidence>
<dbReference type="GO" id="GO:0140115">
    <property type="term" value="P:export across plasma membrane"/>
    <property type="evidence" value="ECO:0007669"/>
    <property type="project" value="UniProtKB-ARBA"/>
</dbReference>
<feature type="domain" description="Major facilitator superfamily (MFS) profile" evidence="8">
    <location>
        <begin position="123"/>
        <end position="557"/>
    </location>
</feature>
<keyword evidence="10" id="KW-1185">Reference proteome</keyword>
<keyword evidence="4 7" id="KW-1133">Transmembrane helix</keyword>
<evidence type="ECO:0000313" key="10">
    <source>
        <dbReference type="Proteomes" id="UP000178912"/>
    </source>
</evidence>
<dbReference type="InterPro" id="IPR011701">
    <property type="entry name" value="MFS"/>
</dbReference>
<keyword evidence="3 7" id="KW-0812">Transmembrane</keyword>